<evidence type="ECO:0000256" key="2">
    <source>
        <dbReference type="SAM" id="Phobius"/>
    </source>
</evidence>
<dbReference type="SUPFAM" id="SSF46626">
    <property type="entry name" value="Cytochrome c"/>
    <property type="match status" value="1"/>
</dbReference>
<reference evidence="5" key="1">
    <citation type="submission" date="2021-11" db="EMBL/GenBank/DDBJ databases">
        <title>Genome sequence.</title>
        <authorList>
            <person name="Sun Q."/>
        </authorList>
    </citation>
    <scope>NUCLEOTIDE SEQUENCE</scope>
    <source>
        <strain evidence="5">JC740</strain>
    </source>
</reference>
<dbReference type="Pfam" id="PF09990">
    <property type="entry name" value="DUF2231"/>
    <property type="match status" value="1"/>
</dbReference>
<feature type="domain" description="Cytochrome C Planctomycete-type" evidence="3">
    <location>
        <begin position="97"/>
        <end position="149"/>
    </location>
</feature>
<dbReference type="InterPro" id="IPR011429">
    <property type="entry name" value="Cyt_c_Planctomycete-type"/>
</dbReference>
<feature type="transmembrane region" description="Helical" evidence="2">
    <location>
        <begin position="293"/>
        <end position="313"/>
    </location>
</feature>
<dbReference type="EMBL" id="JAJKFW010000025">
    <property type="protein sequence ID" value="MCC9643650.1"/>
    <property type="molecule type" value="Genomic_DNA"/>
</dbReference>
<evidence type="ECO:0000256" key="1">
    <source>
        <dbReference type="SAM" id="MobiDB-lite"/>
    </source>
</evidence>
<evidence type="ECO:0000313" key="6">
    <source>
        <dbReference type="Proteomes" id="UP001430306"/>
    </source>
</evidence>
<feature type="transmembrane region" description="Helical" evidence="2">
    <location>
        <begin position="224"/>
        <end position="242"/>
    </location>
</feature>
<evidence type="ECO:0000313" key="5">
    <source>
        <dbReference type="EMBL" id="MCC9643650.1"/>
    </source>
</evidence>
<keyword evidence="2" id="KW-0812">Transmembrane</keyword>
<proteinExistence type="predicted"/>
<gene>
    <name evidence="5" type="ORF">LOC71_15295</name>
</gene>
<keyword evidence="6" id="KW-1185">Reference proteome</keyword>
<feature type="transmembrane region" description="Helical" evidence="2">
    <location>
        <begin position="254"/>
        <end position="273"/>
    </location>
</feature>
<dbReference type="Proteomes" id="UP001430306">
    <property type="component" value="Unassembled WGS sequence"/>
</dbReference>
<evidence type="ECO:0000259" key="4">
    <source>
        <dbReference type="Pfam" id="PF09990"/>
    </source>
</evidence>
<evidence type="ECO:0000259" key="3">
    <source>
        <dbReference type="Pfam" id="PF07635"/>
    </source>
</evidence>
<comment type="caution">
    <text evidence="5">The sequence shown here is derived from an EMBL/GenBank/DDBJ whole genome shotgun (WGS) entry which is preliminary data.</text>
</comment>
<dbReference type="PANTHER" id="PTHR35889">
    <property type="entry name" value="CYCLOINULO-OLIGOSACCHARIDE FRUCTANOTRANSFERASE-RELATED"/>
    <property type="match status" value="1"/>
</dbReference>
<name>A0ABS8NJD0_9BACT</name>
<keyword evidence="2" id="KW-0472">Membrane</keyword>
<dbReference type="InterPro" id="IPR036909">
    <property type="entry name" value="Cyt_c-like_dom_sf"/>
</dbReference>
<dbReference type="PANTHER" id="PTHR35889:SF3">
    <property type="entry name" value="F-BOX DOMAIN-CONTAINING PROTEIN"/>
    <property type="match status" value="1"/>
</dbReference>
<feature type="region of interest" description="Disordered" evidence="1">
    <location>
        <begin position="375"/>
        <end position="394"/>
    </location>
</feature>
<dbReference type="Pfam" id="PF07635">
    <property type="entry name" value="PSCyt1"/>
    <property type="match status" value="1"/>
</dbReference>
<keyword evidence="2" id="KW-1133">Transmembrane helix</keyword>
<accession>A0ABS8NJD0</accession>
<organism evidence="5 6">
    <name type="scientific">Rhodopirellula halodulae</name>
    <dbReference type="NCBI Taxonomy" id="2894198"/>
    <lineage>
        <taxon>Bacteria</taxon>
        <taxon>Pseudomonadati</taxon>
        <taxon>Planctomycetota</taxon>
        <taxon>Planctomycetia</taxon>
        <taxon>Pirellulales</taxon>
        <taxon>Pirellulaceae</taxon>
        <taxon>Rhodopirellula</taxon>
    </lineage>
</organism>
<sequence>MSTETATPKMKPIPTFFPPLFARDQALAQRTSHLQQCYRTLGTAACLALASLISQPSSAMAQDDADTAEPEIRMAVNEEGQVVDFARDIAPIFREHCLECHGAEDAKAGFRVDERDSVMEYVYGEDIESSTMYVDYLISEDDDMLMPPRTHGGPLSPHELALVRLWIEEGAAWPDEANVVQPPLDGSGQPVELADGIRKGVDPTQAGLLARVWSFQGFLHPATVHFPIALFLMGGLFVVLGWKWPAVGTQIPLACLLLGASTAIVATMMGWSFSVEKGYGSWTKVNFDSELFWHRWSAIIVTVLSSIFAIVALKSMSKEEGDAKQNLTKVWKVGLLVVAGMVGAVGHQGGELTYGEEFYPKAFSILFGQPWPPEEEAVTEELPEDTTETLADESEPADVASLVPSSHTTSTDIQFIPAKRFYHT</sequence>
<protein>
    <submittedName>
        <fullName evidence="5">Cytochrome C</fullName>
    </submittedName>
</protein>
<feature type="domain" description="DUF2231" evidence="4">
    <location>
        <begin position="219"/>
        <end position="355"/>
    </location>
</feature>
<dbReference type="InterPro" id="IPR019251">
    <property type="entry name" value="DUF2231_TM"/>
</dbReference>